<dbReference type="STRING" id="45076.Lwor_0220"/>
<dbReference type="PATRIC" id="fig|45076.6.peg.238"/>
<accession>A0A0W1AKN3</accession>
<gene>
    <name evidence="2" type="ORF">Lwor_0220</name>
</gene>
<dbReference type="RefSeq" id="WP_058491954.1">
    <property type="nucleotide sequence ID" value="NZ_CBCRUR010000002.1"/>
</dbReference>
<comment type="caution">
    <text evidence="2">The sequence shown here is derived from an EMBL/GenBank/DDBJ whole genome shotgun (WGS) entry which is preliminary data.</text>
</comment>
<dbReference type="AlphaFoldDB" id="A0A0W1AKN3"/>
<evidence type="ECO:0008006" key="4">
    <source>
        <dbReference type="Google" id="ProtNLM"/>
    </source>
</evidence>
<organism evidence="2 3">
    <name type="scientific">Legionella worsleiensis</name>
    <dbReference type="NCBI Taxonomy" id="45076"/>
    <lineage>
        <taxon>Bacteria</taxon>
        <taxon>Pseudomonadati</taxon>
        <taxon>Pseudomonadota</taxon>
        <taxon>Gammaproteobacteria</taxon>
        <taxon>Legionellales</taxon>
        <taxon>Legionellaceae</taxon>
        <taxon>Legionella</taxon>
    </lineage>
</organism>
<reference evidence="2 3" key="1">
    <citation type="submission" date="2015-11" db="EMBL/GenBank/DDBJ databases">
        <title>Genomic analysis of 38 Legionella species identifies large and diverse effector repertoires.</title>
        <authorList>
            <person name="Burstein D."/>
            <person name="Amaro F."/>
            <person name="Zusman T."/>
            <person name="Lifshitz Z."/>
            <person name="Cohen O."/>
            <person name="Gilbert J.A."/>
            <person name="Pupko T."/>
            <person name="Shuman H.A."/>
            <person name="Segal G."/>
        </authorList>
    </citation>
    <scope>NUCLEOTIDE SEQUENCE [LARGE SCALE GENOMIC DNA]</scope>
    <source>
        <strain evidence="2 3">ATCC 49508</strain>
    </source>
</reference>
<keyword evidence="1" id="KW-0732">Signal</keyword>
<proteinExistence type="predicted"/>
<dbReference type="OrthoDB" id="5640090at2"/>
<keyword evidence="3" id="KW-1185">Reference proteome</keyword>
<evidence type="ECO:0000256" key="1">
    <source>
        <dbReference type="SAM" id="SignalP"/>
    </source>
</evidence>
<evidence type="ECO:0000313" key="3">
    <source>
        <dbReference type="Proteomes" id="UP000054662"/>
    </source>
</evidence>
<evidence type="ECO:0000313" key="2">
    <source>
        <dbReference type="EMBL" id="KTD81917.1"/>
    </source>
</evidence>
<feature type="chain" id="PRO_5006919842" description="DUF4843 domain-containing protein" evidence="1">
    <location>
        <begin position="22"/>
        <end position="154"/>
    </location>
</feature>
<sequence>MKKLLTLALVFFCGVACSSQANYLFFLTAAEGNLEKGNSDSYVLKINHAPEFVNYFSERPERRSGIMKLERFNSFWTNNEINNNFKTNPPNAALVMVDTHGTRQEFVAVITYPLLTDGQLTYQLRPLKTTKVTTGTFKYLLMFIDDIAWNPGGF</sequence>
<dbReference type="EMBL" id="LNZC01000002">
    <property type="protein sequence ID" value="KTD81917.1"/>
    <property type="molecule type" value="Genomic_DNA"/>
</dbReference>
<name>A0A0W1AKN3_9GAMM</name>
<feature type="signal peptide" evidence="1">
    <location>
        <begin position="1"/>
        <end position="21"/>
    </location>
</feature>
<dbReference type="Proteomes" id="UP000054662">
    <property type="component" value="Unassembled WGS sequence"/>
</dbReference>
<protein>
    <recommendedName>
        <fullName evidence="4">DUF4843 domain-containing protein</fullName>
    </recommendedName>
</protein>